<dbReference type="FunFam" id="4.10.410.10:FF:000011">
    <property type="entry name" value="Tissue factor pathway inhibitor"/>
    <property type="match status" value="1"/>
</dbReference>
<dbReference type="OrthoDB" id="5950222at2759"/>
<dbReference type="GO" id="GO:0007596">
    <property type="term" value="P:blood coagulation"/>
    <property type="evidence" value="ECO:0007669"/>
    <property type="project" value="UniProtKB-UniRule"/>
</dbReference>
<dbReference type="Pfam" id="PF00014">
    <property type="entry name" value="Kunitz_BPTI"/>
    <property type="match status" value="3"/>
</dbReference>
<dbReference type="GO" id="GO:0005576">
    <property type="term" value="C:extracellular region"/>
    <property type="evidence" value="ECO:0007669"/>
    <property type="project" value="UniProtKB-SubCell"/>
</dbReference>
<organism evidence="16 17">
    <name type="scientific">Hymenochirus boettgeri</name>
    <name type="common">Congo dwarf clawed frog</name>
    <dbReference type="NCBI Taxonomy" id="247094"/>
    <lineage>
        <taxon>Eukaryota</taxon>
        <taxon>Metazoa</taxon>
        <taxon>Chordata</taxon>
        <taxon>Craniata</taxon>
        <taxon>Vertebrata</taxon>
        <taxon>Euteleostomi</taxon>
        <taxon>Amphibia</taxon>
        <taxon>Batrachia</taxon>
        <taxon>Anura</taxon>
        <taxon>Pipoidea</taxon>
        <taxon>Pipidae</taxon>
        <taxon>Pipinae</taxon>
        <taxon>Hymenochirus</taxon>
    </lineage>
</organism>
<evidence type="ECO:0000256" key="10">
    <source>
        <dbReference type="ARBA" id="ARBA00023180"/>
    </source>
</evidence>
<dbReference type="CDD" id="cd22616">
    <property type="entry name" value="Kunitz_TFPI2_1-like"/>
    <property type="match status" value="1"/>
</dbReference>
<keyword evidence="5 13" id="KW-0732">Signal</keyword>
<evidence type="ECO:0000256" key="1">
    <source>
        <dbReference type="ARBA" id="ARBA00004613"/>
    </source>
</evidence>
<feature type="signal peptide" evidence="13">
    <location>
        <begin position="1"/>
        <end position="20"/>
    </location>
</feature>
<dbReference type="EMBL" id="JAACNH010000005">
    <property type="protein sequence ID" value="KAG8443139.1"/>
    <property type="molecule type" value="Genomic_DNA"/>
</dbReference>
<sequence>MPTSSFQALFIASFLVQAISSSLQGNISVCLLPPDEGPCKAIIPHYYYDRYTQTCQEFFYGGCDGNANRFSSLEDCEKFCWKIKKVPKSCRMNADEGTCRGYFKRYAFNMKTMKCEQFVYGGCYGNENNFRDEASCLDFCSPKRNSPSFCYSPKDEGSCSASVSRYYFNIESKTCEEFVYTGCGGNSNNFIKIEDCNSVCKKGMKKPRTRNPKGLRNRKQRMQS</sequence>
<feature type="region of interest" description="Disordered" evidence="14">
    <location>
        <begin position="203"/>
        <end position="224"/>
    </location>
</feature>
<evidence type="ECO:0000256" key="14">
    <source>
        <dbReference type="SAM" id="MobiDB-lite"/>
    </source>
</evidence>
<keyword evidence="4 13" id="KW-0356">Hemostasis</keyword>
<feature type="domain" description="BPTI/Kunitz inhibitor" evidence="15">
    <location>
        <begin position="150"/>
        <end position="200"/>
    </location>
</feature>
<dbReference type="PANTHER" id="PTHR10083">
    <property type="entry name" value="KUNITZ-TYPE PROTEASE INHIBITOR-RELATED"/>
    <property type="match status" value="1"/>
</dbReference>
<evidence type="ECO:0000256" key="3">
    <source>
        <dbReference type="ARBA" id="ARBA00022690"/>
    </source>
</evidence>
<evidence type="ECO:0000256" key="11">
    <source>
        <dbReference type="ARBA" id="ARBA00060238"/>
    </source>
</evidence>
<feature type="chain" id="PRO_5035981406" description="Tissue factor pathway inhibitor" evidence="13">
    <location>
        <begin position="21"/>
        <end position="224"/>
    </location>
</feature>
<dbReference type="CDD" id="cd22617">
    <property type="entry name" value="Kunitz_TFPI2_2-like"/>
    <property type="match status" value="1"/>
</dbReference>
<feature type="domain" description="BPTI/Kunitz inhibitor" evidence="15">
    <location>
        <begin position="30"/>
        <end position="80"/>
    </location>
</feature>
<dbReference type="InterPro" id="IPR002223">
    <property type="entry name" value="Kunitz_BPTI"/>
</dbReference>
<keyword evidence="17" id="KW-1185">Reference proteome</keyword>
<dbReference type="FunFam" id="4.10.410.10:FF:000004">
    <property type="entry name" value="Tissue factor pathway inhibitor"/>
    <property type="match status" value="1"/>
</dbReference>
<accession>A0A8T2JD68</accession>
<keyword evidence="8 13" id="KW-0094">Blood coagulation</keyword>
<dbReference type="GO" id="GO:0004867">
    <property type="term" value="F:serine-type endopeptidase inhibitor activity"/>
    <property type="evidence" value="ECO:0007669"/>
    <property type="project" value="UniProtKB-UniRule"/>
</dbReference>
<keyword evidence="6" id="KW-0677">Repeat</keyword>
<dbReference type="CDD" id="cd22615">
    <property type="entry name" value="Kunitz_TFPI1_TFPI2_3-like"/>
    <property type="match status" value="1"/>
</dbReference>
<keyword evidence="2" id="KW-0964">Secreted</keyword>
<dbReference type="SUPFAM" id="SSF57362">
    <property type="entry name" value="BPTI-like"/>
    <property type="match status" value="3"/>
</dbReference>
<keyword evidence="9" id="KW-1015">Disulfide bond</keyword>
<proteinExistence type="predicted"/>
<dbReference type="Proteomes" id="UP000812440">
    <property type="component" value="Chromosome 6"/>
</dbReference>
<dbReference type="Gene3D" id="4.10.410.10">
    <property type="entry name" value="Pancreatic trypsin inhibitor Kunitz domain"/>
    <property type="match status" value="3"/>
</dbReference>
<evidence type="ECO:0000256" key="7">
    <source>
        <dbReference type="ARBA" id="ARBA00022900"/>
    </source>
</evidence>
<evidence type="ECO:0000259" key="15">
    <source>
        <dbReference type="PROSITE" id="PS50279"/>
    </source>
</evidence>
<comment type="caution">
    <text evidence="16">The sequence shown here is derived from an EMBL/GenBank/DDBJ whole genome shotgun (WGS) entry which is preliminary data.</text>
</comment>
<keyword evidence="3 13" id="KW-0646">Protease inhibitor</keyword>
<dbReference type="AlphaFoldDB" id="A0A8T2JD68"/>
<gene>
    <name evidence="16" type="ORF">GDO86_011811</name>
</gene>
<dbReference type="SMART" id="SM00131">
    <property type="entry name" value="KU"/>
    <property type="match status" value="3"/>
</dbReference>
<comment type="subunit">
    <text evidence="12">Finds in a complex with ABCB1, TFPI2 and PPP2R3C; leading to the dephosphorylation of ABCB1.</text>
</comment>
<comment type="subcellular location">
    <subcellularLocation>
        <location evidence="1 13">Secreted</location>
    </subcellularLocation>
</comment>
<comment type="function">
    <text evidence="11">May play a role in the regulation of plasmin-mediated matrix remodeling. Inhibits trypsin, plasmin, factor VIIa/tissue factor and weakly factor Xa. Has no effect on thrombin.</text>
</comment>
<evidence type="ECO:0000256" key="5">
    <source>
        <dbReference type="ARBA" id="ARBA00022729"/>
    </source>
</evidence>
<evidence type="ECO:0000256" key="12">
    <source>
        <dbReference type="ARBA" id="ARBA00065443"/>
    </source>
</evidence>
<dbReference type="PROSITE" id="PS00280">
    <property type="entry name" value="BPTI_KUNITZ_1"/>
    <property type="match status" value="2"/>
</dbReference>
<dbReference type="PROSITE" id="PS50279">
    <property type="entry name" value="BPTI_KUNITZ_2"/>
    <property type="match status" value="3"/>
</dbReference>
<evidence type="ECO:0000313" key="17">
    <source>
        <dbReference type="Proteomes" id="UP000812440"/>
    </source>
</evidence>
<feature type="domain" description="BPTI/Kunitz inhibitor" evidence="15">
    <location>
        <begin position="90"/>
        <end position="140"/>
    </location>
</feature>
<evidence type="ECO:0000256" key="13">
    <source>
        <dbReference type="PIRNR" id="PIRNR001620"/>
    </source>
</evidence>
<dbReference type="FunFam" id="4.10.410.10:FF:000018">
    <property type="entry name" value="Tissue factor pathway inhibitor"/>
    <property type="match status" value="1"/>
</dbReference>
<name>A0A8T2JD68_9PIPI</name>
<evidence type="ECO:0000256" key="6">
    <source>
        <dbReference type="ARBA" id="ARBA00022737"/>
    </source>
</evidence>
<reference evidence="16" key="1">
    <citation type="thesis" date="2020" institute="ProQuest LLC" country="789 East Eisenhower Parkway, Ann Arbor, MI, USA">
        <title>Comparative Genomics and Chromosome Evolution.</title>
        <authorList>
            <person name="Mudd A.B."/>
        </authorList>
    </citation>
    <scope>NUCLEOTIDE SEQUENCE</scope>
    <source>
        <strain evidence="16">Female2</strain>
        <tissue evidence="16">Blood</tissue>
    </source>
</reference>
<keyword evidence="10" id="KW-0325">Glycoprotein</keyword>
<evidence type="ECO:0000256" key="8">
    <source>
        <dbReference type="ARBA" id="ARBA00023084"/>
    </source>
</evidence>
<dbReference type="InterPro" id="IPR008296">
    <property type="entry name" value="TFPI-like"/>
</dbReference>
<evidence type="ECO:0000256" key="2">
    <source>
        <dbReference type="ARBA" id="ARBA00022525"/>
    </source>
</evidence>
<keyword evidence="7 13" id="KW-0722">Serine protease inhibitor</keyword>
<dbReference type="InterPro" id="IPR020901">
    <property type="entry name" value="Prtase_inh_Kunz-CS"/>
</dbReference>
<evidence type="ECO:0000313" key="16">
    <source>
        <dbReference type="EMBL" id="KAG8443139.1"/>
    </source>
</evidence>
<protein>
    <recommendedName>
        <fullName evidence="13">Tissue factor pathway inhibitor</fullName>
    </recommendedName>
</protein>
<dbReference type="InterPro" id="IPR036880">
    <property type="entry name" value="Kunitz_BPTI_sf"/>
</dbReference>
<dbReference type="PIRSF" id="PIRSF001620">
    <property type="entry name" value="TFPI"/>
    <property type="match status" value="1"/>
</dbReference>
<dbReference type="PRINTS" id="PR00759">
    <property type="entry name" value="BASICPTASE"/>
</dbReference>
<dbReference type="InterPro" id="IPR050098">
    <property type="entry name" value="TFPI/VKTCI-like"/>
</dbReference>
<evidence type="ECO:0000256" key="9">
    <source>
        <dbReference type="ARBA" id="ARBA00023157"/>
    </source>
</evidence>
<evidence type="ECO:0000256" key="4">
    <source>
        <dbReference type="ARBA" id="ARBA00022696"/>
    </source>
</evidence>